<dbReference type="PANTHER" id="PTHR36510:SF1">
    <property type="entry name" value="GLUTAMATE--CYSTEINE LIGASE 2-RELATED"/>
    <property type="match status" value="1"/>
</dbReference>
<dbReference type="NCBIfam" id="NF010039">
    <property type="entry name" value="PRK13515.1"/>
    <property type="match status" value="1"/>
</dbReference>
<sequence>MAPRKPTLSLGIEEEYLLVDPLTRALVQSPDPGFMTACEDALGEQVTNELLQSQVEVGTCICARIAEARSDLARLRRTVAAIARDHGMGLIAASTHPFAEWDEQRSTELDRYQSLTDDYQALARRQLIGGMHVHVAVEDEELRIDFMNQAGYFLPHLLALSTSSPFWRGRPTGLKAFRPSVFGNLPRSGSAEYLASWSAWRDLLDLLAGTGLCSDPTQVWWDIRPSAKHPTLELRITDVCTSLEDALAIAALFQALLHRLWRLRTCNQSWRVYRRILLEENKWRAQRYGIEAELADLGAGCLKPMPMLIEELIELVREDAGELGCLAEVERAREIVERGTSADRQLALYHEALREGASPEEACRMVVDWLLEATLAGLPE</sequence>
<gene>
    <name evidence="5" type="ORF">U1T56_11970</name>
</gene>
<keyword evidence="6" id="KW-1185">Reference proteome</keyword>
<evidence type="ECO:0000256" key="4">
    <source>
        <dbReference type="HAMAP-Rule" id="MF_01609"/>
    </source>
</evidence>
<proteinExistence type="inferred from homology"/>
<dbReference type="GO" id="GO:0016874">
    <property type="term" value="F:ligase activity"/>
    <property type="evidence" value="ECO:0007669"/>
    <property type="project" value="UniProtKB-KW"/>
</dbReference>
<dbReference type="Pfam" id="PF04107">
    <property type="entry name" value="GCS2"/>
    <property type="match status" value="1"/>
</dbReference>
<comment type="function">
    <text evidence="4">ATP-dependent carboxylate-amine ligase which exhibits weak glutamate--cysteine ligase activity.</text>
</comment>
<keyword evidence="1 4" id="KW-0436">Ligase</keyword>
<dbReference type="EC" id="6.3.2.2" evidence="4"/>
<dbReference type="InterPro" id="IPR011793">
    <property type="entry name" value="YbdK"/>
</dbReference>
<dbReference type="InterPro" id="IPR014746">
    <property type="entry name" value="Gln_synth/guanido_kin_cat_dom"/>
</dbReference>
<dbReference type="InterPro" id="IPR006336">
    <property type="entry name" value="GCS2"/>
</dbReference>
<dbReference type="SUPFAM" id="SSF55931">
    <property type="entry name" value="Glutamine synthetase/guanido kinase"/>
    <property type="match status" value="1"/>
</dbReference>
<comment type="similarity">
    <text evidence="4">Belongs to the glutamate--cysteine ligase type 2 family. YbdK subfamily.</text>
</comment>
<dbReference type="EMBL" id="JBBLZC010000010">
    <property type="protein sequence ID" value="MEK0083869.1"/>
    <property type="molecule type" value="Genomic_DNA"/>
</dbReference>
<dbReference type="NCBIfam" id="TIGR02050">
    <property type="entry name" value="gshA_cyan_rel"/>
    <property type="match status" value="1"/>
</dbReference>
<reference evidence="5 6" key="1">
    <citation type="submission" date="2024-01" db="EMBL/GenBank/DDBJ databases">
        <title>Multi-omics insights into the function and evolution of sodium benzoate biodegradation pathways in Benzoatithermus flavus gen. nov., sp. nov. from hot spring.</title>
        <authorList>
            <person name="Hu C.-J."/>
            <person name="Li W.-J."/>
        </authorList>
    </citation>
    <scope>NUCLEOTIDE SEQUENCE [LARGE SCALE GENOMIC DNA]</scope>
    <source>
        <strain evidence="5 6">SYSU G07066</strain>
    </source>
</reference>
<evidence type="ECO:0000256" key="2">
    <source>
        <dbReference type="ARBA" id="ARBA00022741"/>
    </source>
</evidence>
<keyword evidence="2 4" id="KW-0547">Nucleotide-binding</keyword>
<evidence type="ECO:0000256" key="3">
    <source>
        <dbReference type="ARBA" id="ARBA00022840"/>
    </source>
</evidence>
<dbReference type="PANTHER" id="PTHR36510">
    <property type="entry name" value="GLUTAMATE--CYSTEINE LIGASE 2-RELATED"/>
    <property type="match status" value="1"/>
</dbReference>
<protein>
    <recommendedName>
        <fullName evidence="4">Putative glutamate--cysteine ligase 2</fullName>
        <ecNumber evidence="4">6.3.2.2</ecNumber>
    </recommendedName>
    <alternativeName>
        <fullName evidence="4">Gamma-glutamylcysteine synthetase 2</fullName>
        <shortName evidence="4">GCS 2</shortName>
        <shortName evidence="4">Gamma-GCS 2</shortName>
    </alternativeName>
</protein>
<dbReference type="Proteomes" id="UP001375743">
    <property type="component" value="Unassembled WGS sequence"/>
</dbReference>
<dbReference type="Gene3D" id="3.30.590.20">
    <property type="match status" value="1"/>
</dbReference>
<comment type="caution">
    <text evidence="5">The sequence shown here is derived from an EMBL/GenBank/DDBJ whole genome shotgun (WGS) entry which is preliminary data.</text>
</comment>
<accession>A0ABU8XSH7</accession>
<evidence type="ECO:0000313" key="5">
    <source>
        <dbReference type="EMBL" id="MEK0083869.1"/>
    </source>
</evidence>
<dbReference type="RefSeq" id="WP_418159712.1">
    <property type="nucleotide sequence ID" value="NZ_JBBLZC010000010.1"/>
</dbReference>
<evidence type="ECO:0000313" key="6">
    <source>
        <dbReference type="Proteomes" id="UP001375743"/>
    </source>
</evidence>
<name>A0ABU8XSH7_9PROT</name>
<comment type="catalytic activity">
    <reaction evidence="4">
        <text>L-cysteine + L-glutamate + ATP = gamma-L-glutamyl-L-cysteine + ADP + phosphate + H(+)</text>
        <dbReference type="Rhea" id="RHEA:13285"/>
        <dbReference type="ChEBI" id="CHEBI:15378"/>
        <dbReference type="ChEBI" id="CHEBI:29985"/>
        <dbReference type="ChEBI" id="CHEBI:30616"/>
        <dbReference type="ChEBI" id="CHEBI:35235"/>
        <dbReference type="ChEBI" id="CHEBI:43474"/>
        <dbReference type="ChEBI" id="CHEBI:58173"/>
        <dbReference type="ChEBI" id="CHEBI:456216"/>
        <dbReference type="EC" id="6.3.2.2"/>
    </reaction>
</comment>
<dbReference type="HAMAP" id="MF_01609">
    <property type="entry name" value="Glu_cys_ligase_2"/>
    <property type="match status" value="1"/>
</dbReference>
<organism evidence="5 6">
    <name type="scientific">Benzoatithermus flavus</name>
    <dbReference type="NCBI Taxonomy" id="3108223"/>
    <lineage>
        <taxon>Bacteria</taxon>
        <taxon>Pseudomonadati</taxon>
        <taxon>Pseudomonadota</taxon>
        <taxon>Alphaproteobacteria</taxon>
        <taxon>Geminicoccales</taxon>
        <taxon>Geminicoccaceae</taxon>
        <taxon>Benzoatithermus</taxon>
    </lineage>
</organism>
<dbReference type="InterPro" id="IPR050141">
    <property type="entry name" value="GCL_type2/YbdK_subfam"/>
</dbReference>
<keyword evidence="3 4" id="KW-0067">ATP-binding</keyword>
<evidence type="ECO:0000256" key="1">
    <source>
        <dbReference type="ARBA" id="ARBA00022598"/>
    </source>
</evidence>